<dbReference type="PROSITE" id="PS51762">
    <property type="entry name" value="GH16_2"/>
    <property type="match status" value="1"/>
</dbReference>
<evidence type="ECO:0000256" key="2">
    <source>
        <dbReference type="ARBA" id="ARBA00022801"/>
    </source>
</evidence>
<dbReference type="Pfam" id="PF02018">
    <property type="entry name" value="CBM_4_9"/>
    <property type="match status" value="1"/>
</dbReference>
<dbReference type="InterPro" id="IPR013320">
    <property type="entry name" value="ConA-like_dom_sf"/>
</dbReference>
<name>A0A263BV18_9BACI</name>
<reference evidence="5" key="1">
    <citation type="submission" date="2017-08" db="EMBL/GenBank/DDBJ databases">
        <authorList>
            <person name="Huang Z."/>
        </authorList>
    </citation>
    <scope>NUCLEOTIDE SEQUENCE [LARGE SCALE GENOMIC DNA]</scope>
    <source>
        <strain evidence="5">SA5d-4</strain>
    </source>
</reference>
<dbReference type="SUPFAM" id="SSF49899">
    <property type="entry name" value="Concanavalin A-like lectins/glucanases"/>
    <property type="match status" value="1"/>
</dbReference>
<sequence>MNQKLKFSMLLGFLLVIGVLIGILLFNSIGKTITENKNNLLFNSQFSNVLSTNVPDTHGVVNTEKSWIFYTNSGAEGIYELVGNVAKVTPTNIDSPPYGIQLIQSPITVEKLGVYKVSITAKTENERNITIKIGATGNKGWKAYGIKDITLTSNYETYEFEFTMYDETDTSSRFEIFFAQNEQPVWIRNVSMEKIDEEEPTITLEDLSNRVKTEIDEDKVEEWELVWADEFEGDTINLNYWTFEIGNGAEKGIPGWGNNELEYYTDSPNNAYIEDGHLIIQALKEVKNFSYDGINYTTEYTSARMITQGKVNTTYGRIEARIKVPSGQGIWPAFWMLGEDIETVGWPQSGEIDILEYIGSNVTEIHGTVHGPVTAGPGINGHIDMGIDLSKDFHVYAIEWDEDEVEFYIDDILYHIVNKDEVDLEYGPEEWVYDHDHFLILNLAVGGNWPGSPDETTIFPKQLIVDYIRMYKDVNQNSIDGEEIVDTIYELPAKAPGVESFVNGTFDEGKQDWNSYVHFDAEATFEVIDGEAVYTIAKDGGEDYSIHLYQGPFLFESGNSYTLEFEVRSTIERDLLVVVDNSDYHRYINKKVSIGESMRTVKVAIESISDEATIKLLLGELGNDIKESMTITIDNVKLYENKN</sequence>
<evidence type="ECO:0000313" key="5">
    <source>
        <dbReference type="Proteomes" id="UP000217083"/>
    </source>
</evidence>
<organism evidence="4 5">
    <name type="scientific">Lottiidibacillus patelloidae</name>
    <dbReference type="NCBI Taxonomy" id="2670334"/>
    <lineage>
        <taxon>Bacteria</taxon>
        <taxon>Bacillati</taxon>
        <taxon>Bacillota</taxon>
        <taxon>Bacilli</taxon>
        <taxon>Bacillales</taxon>
        <taxon>Bacillaceae</taxon>
        <taxon>Lottiidibacillus</taxon>
    </lineage>
</organism>
<accession>A0A263BV18</accession>
<comment type="similarity">
    <text evidence="1">Belongs to the glycosyl hydrolase 16 family.</text>
</comment>
<dbReference type="InterPro" id="IPR000757">
    <property type="entry name" value="Beta-glucanase-like"/>
</dbReference>
<dbReference type="InterPro" id="IPR008979">
    <property type="entry name" value="Galactose-bd-like_sf"/>
</dbReference>
<dbReference type="InterPro" id="IPR003305">
    <property type="entry name" value="CenC_carb-bd"/>
</dbReference>
<dbReference type="PANTHER" id="PTHR10963:SF55">
    <property type="entry name" value="GLYCOSIDE HYDROLASE FAMILY 16 PROTEIN"/>
    <property type="match status" value="1"/>
</dbReference>
<reference evidence="4 5" key="2">
    <citation type="submission" date="2017-09" db="EMBL/GenBank/DDBJ databases">
        <title>Bacillus patelloidae sp. nov., isolated from the intestinal tract of a marine limpet.</title>
        <authorList>
            <person name="Liu R."/>
            <person name="Dong C."/>
            <person name="Shao Z."/>
        </authorList>
    </citation>
    <scope>NUCLEOTIDE SEQUENCE [LARGE SCALE GENOMIC DNA]</scope>
    <source>
        <strain evidence="4 5">SA5d-4</strain>
    </source>
</reference>
<dbReference type="Proteomes" id="UP000217083">
    <property type="component" value="Unassembled WGS sequence"/>
</dbReference>
<evidence type="ECO:0000256" key="1">
    <source>
        <dbReference type="ARBA" id="ARBA00006865"/>
    </source>
</evidence>
<keyword evidence="2" id="KW-0378">Hydrolase</keyword>
<dbReference type="GO" id="GO:0004553">
    <property type="term" value="F:hydrolase activity, hydrolyzing O-glycosyl compounds"/>
    <property type="evidence" value="ECO:0007669"/>
    <property type="project" value="InterPro"/>
</dbReference>
<dbReference type="CDD" id="cd08023">
    <property type="entry name" value="GH16_laminarinase_like"/>
    <property type="match status" value="1"/>
</dbReference>
<dbReference type="SUPFAM" id="SSF49785">
    <property type="entry name" value="Galactose-binding domain-like"/>
    <property type="match status" value="2"/>
</dbReference>
<dbReference type="InterPro" id="IPR050546">
    <property type="entry name" value="Glycosyl_Hydrlase_16"/>
</dbReference>
<dbReference type="AlphaFoldDB" id="A0A263BV18"/>
<dbReference type="RefSeq" id="WP_094924013.1">
    <property type="nucleotide sequence ID" value="NZ_NPIA01000003.1"/>
</dbReference>
<dbReference type="PANTHER" id="PTHR10963">
    <property type="entry name" value="GLYCOSYL HYDROLASE-RELATED"/>
    <property type="match status" value="1"/>
</dbReference>
<dbReference type="Gene3D" id="2.60.120.200">
    <property type="match status" value="1"/>
</dbReference>
<protein>
    <recommendedName>
        <fullName evidence="3">GH16 domain-containing protein</fullName>
    </recommendedName>
</protein>
<dbReference type="Gene3D" id="2.60.120.260">
    <property type="entry name" value="Galactose-binding domain-like"/>
    <property type="match status" value="2"/>
</dbReference>
<proteinExistence type="inferred from homology"/>
<keyword evidence="5" id="KW-1185">Reference proteome</keyword>
<gene>
    <name evidence="4" type="ORF">CIB95_07995</name>
</gene>
<evidence type="ECO:0000313" key="4">
    <source>
        <dbReference type="EMBL" id="OZM57392.1"/>
    </source>
</evidence>
<dbReference type="EMBL" id="NPIA01000003">
    <property type="protein sequence ID" value="OZM57392.1"/>
    <property type="molecule type" value="Genomic_DNA"/>
</dbReference>
<evidence type="ECO:0000259" key="3">
    <source>
        <dbReference type="PROSITE" id="PS51762"/>
    </source>
</evidence>
<comment type="caution">
    <text evidence="4">The sequence shown here is derived from an EMBL/GenBank/DDBJ whole genome shotgun (WGS) entry which is preliminary data.</text>
</comment>
<feature type="domain" description="GH16" evidence="3">
    <location>
        <begin position="205"/>
        <end position="476"/>
    </location>
</feature>
<dbReference type="Pfam" id="PF00722">
    <property type="entry name" value="Glyco_hydro_16"/>
    <property type="match status" value="1"/>
</dbReference>
<dbReference type="GO" id="GO:0005975">
    <property type="term" value="P:carbohydrate metabolic process"/>
    <property type="evidence" value="ECO:0007669"/>
    <property type="project" value="InterPro"/>
</dbReference>